<dbReference type="Gene3D" id="3.30.450.20">
    <property type="entry name" value="PAS domain"/>
    <property type="match status" value="2"/>
</dbReference>
<evidence type="ECO:0000256" key="1">
    <source>
        <dbReference type="ARBA" id="ARBA00004123"/>
    </source>
</evidence>
<feature type="domain" description="BHLH" evidence="8">
    <location>
        <begin position="53"/>
        <end position="106"/>
    </location>
</feature>
<dbReference type="SMART" id="SM00091">
    <property type="entry name" value="PAS"/>
    <property type="match status" value="2"/>
</dbReference>
<dbReference type="SUPFAM" id="SSF55785">
    <property type="entry name" value="PYP-like sensor domain (PAS domain)"/>
    <property type="match status" value="1"/>
</dbReference>
<dbReference type="PROSITE" id="PS50112">
    <property type="entry name" value="PAS"/>
    <property type="match status" value="1"/>
</dbReference>
<dbReference type="GO" id="GO:0005634">
    <property type="term" value="C:nucleus"/>
    <property type="evidence" value="ECO:0007669"/>
    <property type="project" value="UniProtKB-SubCell"/>
</dbReference>
<evidence type="ECO:0000259" key="8">
    <source>
        <dbReference type="PROSITE" id="PS50888"/>
    </source>
</evidence>
<dbReference type="InterPro" id="IPR035965">
    <property type="entry name" value="PAS-like_dom_sf"/>
</dbReference>
<gene>
    <name evidence="9" type="ORF">GPM918_LOCUS14453</name>
    <name evidence="10" type="ORF">SRO942_LOCUS14446</name>
</gene>
<dbReference type="EMBL" id="CAJNOQ010003482">
    <property type="protein sequence ID" value="CAF1014662.1"/>
    <property type="molecule type" value="Genomic_DNA"/>
</dbReference>
<evidence type="ECO:0000259" key="7">
    <source>
        <dbReference type="PROSITE" id="PS50112"/>
    </source>
</evidence>
<feature type="compositionally biased region" description="Low complexity" evidence="6">
    <location>
        <begin position="485"/>
        <end position="530"/>
    </location>
</feature>
<dbReference type="PROSITE" id="PS50888">
    <property type="entry name" value="BHLH"/>
    <property type="match status" value="1"/>
</dbReference>
<dbReference type="InterPro" id="IPR013767">
    <property type="entry name" value="PAS_fold"/>
</dbReference>
<feature type="compositionally biased region" description="Low complexity" evidence="6">
    <location>
        <begin position="462"/>
        <end position="474"/>
    </location>
</feature>
<dbReference type="SUPFAM" id="SSF47459">
    <property type="entry name" value="HLH, helix-loop-helix DNA-binding domain"/>
    <property type="match status" value="1"/>
</dbReference>
<keyword evidence="3" id="KW-0805">Transcription regulation</keyword>
<comment type="caution">
    <text evidence="9">The sequence shown here is derived from an EMBL/GenBank/DDBJ whole genome shotgun (WGS) entry which is preliminary data.</text>
</comment>
<keyword evidence="4" id="KW-0804">Transcription</keyword>
<evidence type="ECO:0000313" key="9">
    <source>
        <dbReference type="EMBL" id="CAF1014662.1"/>
    </source>
</evidence>
<dbReference type="Gene3D" id="4.10.280.10">
    <property type="entry name" value="Helix-loop-helix DNA-binding domain"/>
    <property type="match status" value="1"/>
</dbReference>
<dbReference type="Pfam" id="PF00989">
    <property type="entry name" value="PAS"/>
    <property type="match status" value="1"/>
</dbReference>
<evidence type="ECO:0000256" key="3">
    <source>
        <dbReference type="ARBA" id="ARBA00023015"/>
    </source>
</evidence>
<dbReference type="GO" id="GO:0046983">
    <property type="term" value="F:protein dimerization activity"/>
    <property type="evidence" value="ECO:0007669"/>
    <property type="project" value="InterPro"/>
</dbReference>
<evidence type="ECO:0000256" key="4">
    <source>
        <dbReference type="ARBA" id="ARBA00023163"/>
    </source>
</evidence>
<keyword evidence="2" id="KW-0677">Repeat</keyword>
<evidence type="ECO:0000256" key="6">
    <source>
        <dbReference type="SAM" id="MobiDB-lite"/>
    </source>
</evidence>
<feature type="domain" description="PAS" evidence="7">
    <location>
        <begin position="145"/>
        <end position="202"/>
    </location>
</feature>
<keyword evidence="5" id="KW-0539">Nucleus</keyword>
<dbReference type="PANTHER" id="PTHR23043">
    <property type="entry name" value="HYPOXIA-INDUCIBLE FACTOR 1 ALPHA"/>
    <property type="match status" value="1"/>
</dbReference>
<protein>
    <submittedName>
        <fullName evidence="9">Uncharacterized protein</fullName>
    </submittedName>
</protein>
<evidence type="ECO:0000313" key="10">
    <source>
        <dbReference type="EMBL" id="CAF3786026.1"/>
    </source>
</evidence>
<dbReference type="InterPro" id="IPR011598">
    <property type="entry name" value="bHLH_dom"/>
</dbReference>
<organism evidence="9 11">
    <name type="scientific">Didymodactylos carnosus</name>
    <dbReference type="NCBI Taxonomy" id="1234261"/>
    <lineage>
        <taxon>Eukaryota</taxon>
        <taxon>Metazoa</taxon>
        <taxon>Spiralia</taxon>
        <taxon>Gnathifera</taxon>
        <taxon>Rotifera</taxon>
        <taxon>Eurotatoria</taxon>
        <taxon>Bdelloidea</taxon>
        <taxon>Philodinida</taxon>
        <taxon>Philodinidae</taxon>
        <taxon>Didymodactylos</taxon>
    </lineage>
</organism>
<dbReference type="PANTHER" id="PTHR23043:SF17">
    <property type="entry name" value="PROTEIN SIMILAR"/>
    <property type="match status" value="1"/>
</dbReference>
<dbReference type="AlphaFoldDB" id="A0A814HU80"/>
<accession>A0A814HU80</accession>
<evidence type="ECO:0000256" key="2">
    <source>
        <dbReference type="ARBA" id="ARBA00022737"/>
    </source>
</evidence>
<dbReference type="Pfam" id="PF23171">
    <property type="entry name" value="bHLH_HIF1A"/>
    <property type="match status" value="1"/>
</dbReference>
<dbReference type="CDD" id="cd00130">
    <property type="entry name" value="PAS"/>
    <property type="match status" value="1"/>
</dbReference>
<name>A0A814HU80_9BILA</name>
<sequence>MVWYQQQHYSSYDCMQQMITPSSTFHYENVQENEYLHHTANTIQRRWPNCIDDRKAKSRVAAKHRRSAENKEFTDLSKLLPLQQQIATQLDKASIIRLTISYLRLNTFCQKGDPPWPSTTTDTNYSSISSRKRILSILGADEGCQLLQSLDGFIFILAADGRILYISESVSSSLGLSMVEMTGNLVFNYVHEDDKKLFADNLGFEILPPDSPMANVESDYQESIGSLVEQYPKMQVSGDGKFLKKSFCIRMKSNLTKRAPNMKTAGYRSVQIVGEYRWLHPNYRKSDANNTNHIIGFVGTALIPCLSPSLNEFIIPEHQHVIKLNQSMHIMHIDEKLQRILNWDISPSCHNLSFYLYVHQTDLSTLTTAHRELLTRQQLVLNLIRLQTNIIGHGNHKNHIVGQQWIWCDILATLMTTKTTDENFIILVIEVLGLDEGLTTQLIDEVAENDYVKRICRTPPLTSTESENTRSSSNFASHKSVSEHTSSNNYDTSYPSSSTNSSYFPNPVTRHTSTSSSNSSPSPVPALSLPRNDLQVPLSLTTKQTRPSVITKRSFNRHSSLIHDVRPYHKQQYENDMMNNNYFIDSNNSNYFPSDEFHQQPHYRHHCQYEPANDQSWYDGNSIGHDQYNIMYSQNEQQHQQLNYTFDYMNS</sequence>
<reference evidence="9" key="1">
    <citation type="submission" date="2021-02" db="EMBL/GenBank/DDBJ databases">
        <authorList>
            <person name="Nowell W R."/>
        </authorList>
    </citation>
    <scope>NUCLEOTIDE SEQUENCE</scope>
</reference>
<evidence type="ECO:0000256" key="5">
    <source>
        <dbReference type="ARBA" id="ARBA00023242"/>
    </source>
</evidence>
<feature type="region of interest" description="Disordered" evidence="6">
    <location>
        <begin position="460"/>
        <end position="531"/>
    </location>
</feature>
<dbReference type="InterPro" id="IPR000014">
    <property type="entry name" value="PAS"/>
</dbReference>
<keyword evidence="11" id="KW-1185">Reference proteome</keyword>
<dbReference type="GO" id="GO:0000977">
    <property type="term" value="F:RNA polymerase II transcription regulatory region sequence-specific DNA binding"/>
    <property type="evidence" value="ECO:0007669"/>
    <property type="project" value="TreeGrafter"/>
</dbReference>
<dbReference type="Proteomes" id="UP000663829">
    <property type="component" value="Unassembled WGS sequence"/>
</dbReference>
<dbReference type="GO" id="GO:0000981">
    <property type="term" value="F:DNA-binding transcription factor activity, RNA polymerase II-specific"/>
    <property type="evidence" value="ECO:0007669"/>
    <property type="project" value="TreeGrafter"/>
</dbReference>
<dbReference type="Proteomes" id="UP000681722">
    <property type="component" value="Unassembled WGS sequence"/>
</dbReference>
<dbReference type="EMBL" id="CAJOBC010003480">
    <property type="protein sequence ID" value="CAF3786026.1"/>
    <property type="molecule type" value="Genomic_DNA"/>
</dbReference>
<proteinExistence type="predicted"/>
<evidence type="ECO:0000313" key="11">
    <source>
        <dbReference type="Proteomes" id="UP000663829"/>
    </source>
</evidence>
<dbReference type="InterPro" id="IPR036638">
    <property type="entry name" value="HLH_DNA-bd_sf"/>
</dbReference>
<dbReference type="SMART" id="SM00353">
    <property type="entry name" value="HLH"/>
    <property type="match status" value="1"/>
</dbReference>
<dbReference type="OrthoDB" id="6021714at2759"/>
<comment type="subcellular location">
    <subcellularLocation>
        <location evidence="1">Nucleus</location>
    </subcellularLocation>
</comment>